<proteinExistence type="predicted"/>
<evidence type="ECO:0000313" key="1">
    <source>
        <dbReference type="EMBL" id="MBX71049.1"/>
    </source>
</evidence>
<sequence length="31" mass="3543">MNVNHYSKTGVIRIEKLIAAKVREVKVEITC</sequence>
<reference evidence="1" key="1">
    <citation type="submission" date="2018-02" db="EMBL/GenBank/DDBJ databases">
        <title>Rhizophora mucronata_Transcriptome.</title>
        <authorList>
            <person name="Meera S.P."/>
            <person name="Sreeshan A."/>
            <person name="Augustine A."/>
        </authorList>
    </citation>
    <scope>NUCLEOTIDE SEQUENCE</scope>
    <source>
        <tissue evidence="1">Leaf</tissue>
    </source>
</reference>
<name>A0A2P2QVK5_RHIMU</name>
<protein>
    <submittedName>
        <fullName evidence="1">Uncharacterized protein</fullName>
    </submittedName>
</protein>
<organism evidence="1">
    <name type="scientific">Rhizophora mucronata</name>
    <name type="common">Asiatic mangrove</name>
    <dbReference type="NCBI Taxonomy" id="61149"/>
    <lineage>
        <taxon>Eukaryota</taxon>
        <taxon>Viridiplantae</taxon>
        <taxon>Streptophyta</taxon>
        <taxon>Embryophyta</taxon>
        <taxon>Tracheophyta</taxon>
        <taxon>Spermatophyta</taxon>
        <taxon>Magnoliopsida</taxon>
        <taxon>eudicotyledons</taxon>
        <taxon>Gunneridae</taxon>
        <taxon>Pentapetalae</taxon>
        <taxon>rosids</taxon>
        <taxon>fabids</taxon>
        <taxon>Malpighiales</taxon>
        <taxon>Rhizophoraceae</taxon>
        <taxon>Rhizophora</taxon>
    </lineage>
</organism>
<dbReference type="AlphaFoldDB" id="A0A2P2QVK5"/>
<accession>A0A2P2QVK5</accession>
<dbReference type="EMBL" id="GGEC01090565">
    <property type="protein sequence ID" value="MBX71049.1"/>
    <property type="molecule type" value="Transcribed_RNA"/>
</dbReference>